<dbReference type="PANTHER" id="PTHR33048:SF146">
    <property type="entry name" value="INTEGRAL MEMBRANE PROTEIN"/>
    <property type="match status" value="1"/>
</dbReference>
<dbReference type="AlphaFoldDB" id="A0A2P5HJ57"/>
<evidence type="ECO:0000313" key="8">
    <source>
        <dbReference type="EMBL" id="POS70287.1"/>
    </source>
</evidence>
<dbReference type="InterPro" id="IPR049326">
    <property type="entry name" value="Rhodopsin_dom_fungi"/>
</dbReference>
<dbReference type="Proteomes" id="UP000094444">
    <property type="component" value="Unassembled WGS sequence"/>
</dbReference>
<feature type="transmembrane region" description="Helical" evidence="6">
    <location>
        <begin position="57"/>
        <end position="81"/>
    </location>
</feature>
<keyword evidence="3 6" id="KW-1133">Transmembrane helix</keyword>
<evidence type="ECO:0000256" key="1">
    <source>
        <dbReference type="ARBA" id="ARBA00004141"/>
    </source>
</evidence>
<keyword evidence="2 6" id="KW-0812">Transmembrane</keyword>
<feature type="transmembrane region" description="Helical" evidence="6">
    <location>
        <begin position="141"/>
        <end position="160"/>
    </location>
</feature>
<evidence type="ECO:0000256" key="5">
    <source>
        <dbReference type="ARBA" id="ARBA00038359"/>
    </source>
</evidence>
<evidence type="ECO:0000259" key="7">
    <source>
        <dbReference type="Pfam" id="PF20684"/>
    </source>
</evidence>
<dbReference type="Pfam" id="PF20684">
    <property type="entry name" value="Fung_rhodopsin"/>
    <property type="match status" value="1"/>
</dbReference>
<evidence type="ECO:0000256" key="2">
    <source>
        <dbReference type="ARBA" id="ARBA00022692"/>
    </source>
</evidence>
<dbReference type="EMBL" id="MAVT02001698">
    <property type="protein sequence ID" value="POS70287.1"/>
    <property type="molecule type" value="Genomic_DNA"/>
</dbReference>
<organism evidence="8 9">
    <name type="scientific">Diaporthe helianthi</name>
    <dbReference type="NCBI Taxonomy" id="158607"/>
    <lineage>
        <taxon>Eukaryota</taxon>
        <taxon>Fungi</taxon>
        <taxon>Dikarya</taxon>
        <taxon>Ascomycota</taxon>
        <taxon>Pezizomycotina</taxon>
        <taxon>Sordariomycetes</taxon>
        <taxon>Sordariomycetidae</taxon>
        <taxon>Diaporthales</taxon>
        <taxon>Diaporthaceae</taxon>
        <taxon>Diaporthe</taxon>
    </lineage>
</organism>
<dbReference type="OrthoDB" id="5331848at2759"/>
<feature type="transmembrane region" description="Helical" evidence="6">
    <location>
        <begin position="191"/>
        <end position="213"/>
    </location>
</feature>
<comment type="caution">
    <text evidence="8">The sequence shown here is derived from an EMBL/GenBank/DDBJ whole genome shotgun (WGS) entry which is preliminary data.</text>
</comment>
<dbReference type="InterPro" id="IPR052337">
    <property type="entry name" value="SAT4-like"/>
</dbReference>
<feature type="domain" description="Rhodopsin" evidence="7">
    <location>
        <begin position="41"/>
        <end position="262"/>
    </location>
</feature>
<feature type="transmembrane region" description="Helical" evidence="6">
    <location>
        <begin position="110"/>
        <end position="129"/>
    </location>
</feature>
<comment type="subcellular location">
    <subcellularLocation>
        <location evidence="1">Membrane</location>
        <topology evidence="1">Multi-pass membrane protein</topology>
    </subcellularLocation>
</comment>
<dbReference type="GO" id="GO:0016020">
    <property type="term" value="C:membrane"/>
    <property type="evidence" value="ECO:0007669"/>
    <property type="project" value="UniProtKB-SubCell"/>
</dbReference>
<dbReference type="InParanoid" id="A0A2P5HJ57"/>
<keyword evidence="9" id="KW-1185">Reference proteome</keyword>
<protein>
    <recommendedName>
        <fullName evidence="7">Rhodopsin domain-containing protein</fullName>
    </recommendedName>
</protein>
<dbReference type="STRING" id="158607.A0A2P5HJ57"/>
<sequence>MSFQASLSRRDELSPPDIDRRTSFIAAWTIQCAIGIIAVALRFWARSMLKTRRKYGWDDWIMLLTLLIYISGTVLAIFIGINGGTRHLAYIQPASHAVYVFKLHQITQPFGIMASGTGKISVAFLIMRFLPKTGKWRQRFLWVLVLITFVQSVTTSIFNFTQCDPVAALWDPALRPTAKCWDPAVNANYGIFGAAWGCAFDIILATMPVSIIWKLQLSLRKRLGIIALLGSGVFGAIVTAIKAKELELIKNRSDFTWVRVTSFDSSVLILQPH</sequence>
<dbReference type="PANTHER" id="PTHR33048">
    <property type="entry name" value="PTH11-LIKE INTEGRAL MEMBRANE PROTEIN (AFU_ORTHOLOGUE AFUA_5G11245)"/>
    <property type="match status" value="1"/>
</dbReference>
<accession>A0A2P5HJ57</accession>
<evidence type="ECO:0000256" key="4">
    <source>
        <dbReference type="ARBA" id="ARBA00023136"/>
    </source>
</evidence>
<evidence type="ECO:0000313" key="9">
    <source>
        <dbReference type="Proteomes" id="UP000094444"/>
    </source>
</evidence>
<feature type="transmembrane region" description="Helical" evidence="6">
    <location>
        <begin position="225"/>
        <end position="243"/>
    </location>
</feature>
<evidence type="ECO:0000256" key="3">
    <source>
        <dbReference type="ARBA" id="ARBA00022989"/>
    </source>
</evidence>
<feature type="transmembrane region" description="Helical" evidence="6">
    <location>
        <begin position="25"/>
        <end position="45"/>
    </location>
</feature>
<comment type="similarity">
    <text evidence="5">Belongs to the SAT4 family.</text>
</comment>
<keyword evidence="4 6" id="KW-0472">Membrane</keyword>
<proteinExistence type="inferred from homology"/>
<reference evidence="8" key="1">
    <citation type="submission" date="2017-09" db="EMBL/GenBank/DDBJ databases">
        <title>Polyketide synthases of a Diaporthe helianthi virulent isolate.</title>
        <authorList>
            <person name="Baroncelli R."/>
        </authorList>
    </citation>
    <scope>NUCLEOTIDE SEQUENCE [LARGE SCALE GENOMIC DNA]</scope>
    <source>
        <strain evidence="8">7/96</strain>
    </source>
</reference>
<evidence type="ECO:0000256" key="6">
    <source>
        <dbReference type="SAM" id="Phobius"/>
    </source>
</evidence>
<gene>
    <name evidence="8" type="ORF">DHEL01_v211319</name>
</gene>
<name>A0A2P5HJ57_DIAHE</name>